<dbReference type="PANTHER" id="PTHR43162">
    <property type="match status" value="1"/>
</dbReference>
<sequence length="261" mass="27543">MTGPITVLGGTGKSGRRITDRLRRLGYDARPLGRTSTPRFEWTEPPTWRPALARSRAVYLVGAPYRLDATDLLTELVSTALDPATERLVLLSARGIEAAGPTALTAETAVRDSGRSWTVLRPAWFAQTFTEDFGAPGADDTIRLPLGDGAHPYVELADVAEVAVAALTSDEHHGRVYELSGQAPLTGSDVAAALTAAGGQPVSYAPIDRASFVATRVAEGISPAYAELLGDLMDLIARGWDAHLSTGVSDALGRPATAVLR</sequence>
<reference evidence="2" key="1">
    <citation type="submission" date="2021-02" db="EMBL/GenBank/DDBJ databases">
        <title>Natrosporangium hydrolyticum gen. nov., sp. nov, a haloalkaliphilic actinobacterium from a soda solonchak soil.</title>
        <authorList>
            <person name="Sorokin D.Y."/>
            <person name="Khijniak T.V."/>
            <person name="Zakharycheva A.P."/>
            <person name="Boueva O.V."/>
            <person name="Ariskina E.V."/>
            <person name="Hahnke R.L."/>
            <person name="Bunk B."/>
            <person name="Sproer C."/>
            <person name="Schumann P."/>
            <person name="Evtushenko L.I."/>
            <person name="Kublanov I.V."/>
        </authorList>
    </citation>
    <scope>NUCLEOTIDE SEQUENCE</scope>
    <source>
        <strain evidence="2">DSM 106523</strain>
    </source>
</reference>
<dbReference type="Pfam" id="PF13460">
    <property type="entry name" value="NAD_binding_10"/>
    <property type="match status" value="1"/>
</dbReference>
<dbReference type="EMBL" id="CP070499">
    <property type="protein sequence ID" value="QSB14100.1"/>
    <property type="molecule type" value="Genomic_DNA"/>
</dbReference>
<dbReference type="PANTHER" id="PTHR43162:SF1">
    <property type="entry name" value="PRESTALK A DIFFERENTIATION PROTEIN A"/>
    <property type="match status" value="1"/>
</dbReference>
<gene>
    <name evidence="2" type="ORF">JQS43_21610</name>
</gene>
<accession>A0A895YIZ4</accession>
<name>A0A895YIZ4_9ACTN</name>
<dbReference type="InterPro" id="IPR036291">
    <property type="entry name" value="NAD(P)-bd_dom_sf"/>
</dbReference>
<protein>
    <submittedName>
        <fullName evidence="2">NAD(P)H-binding protein</fullName>
    </submittedName>
</protein>
<evidence type="ECO:0000313" key="2">
    <source>
        <dbReference type="EMBL" id="QSB14100.1"/>
    </source>
</evidence>
<organism evidence="2 3">
    <name type="scientific">Natronosporangium hydrolyticum</name>
    <dbReference type="NCBI Taxonomy" id="2811111"/>
    <lineage>
        <taxon>Bacteria</taxon>
        <taxon>Bacillati</taxon>
        <taxon>Actinomycetota</taxon>
        <taxon>Actinomycetes</taxon>
        <taxon>Micromonosporales</taxon>
        <taxon>Micromonosporaceae</taxon>
        <taxon>Natronosporangium</taxon>
    </lineage>
</organism>
<proteinExistence type="predicted"/>
<keyword evidence="3" id="KW-1185">Reference proteome</keyword>
<evidence type="ECO:0000259" key="1">
    <source>
        <dbReference type="Pfam" id="PF13460"/>
    </source>
</evidence>
<feature type="domain" description="NAD(P)-binding" evidence="1">
    <location>
        <begin position="41"/>
        <end position="169"/>
    </location>
</feature>
<dbReference type="AlphaFoldDB" id="A0A895YIZ4"/>
<evidence type="ECO:0000313" key="3">
    <source>
        <dbReference type="Proteomes" id="UP000662857"/>
    </source>
</evidence>
<dbReference type="SUPFAM" id="SSF51735">
    <property type="entry name" value="NAD(P)-binding Rossmann-fold domains"/>
    <property type="match status" value="1"/>
</dbReference>
<dbReference type="InterPro" id="IPR051604">
    <property type="entry name" value="Ergot_Alk_Oxidoreductase"/>
</dbReference>
<dbReference type="KEGG" id="nhy:JQS43_21610"/>
<dbReference type="Proteomes" id="UP000662857">
    <property type="component" value="Chromosome"/>
</dbReference>
<dbReference type="RefSeq" id="WP_239676217.1">
    <property type="nucleotide sequence ID" value="NZ_CP070499.1"/>
</dbReference>
<dbReference type="InterPro" id="IPR016040">
    <property type="entry name" value="NAD(P)-bd_dom"/>
</dbReference>
<dbReference type="Gene3D" id="3.90.25.10">
    <property type="entry name" value="UDP-galactose 4-epimerase, domain 1"/>
    <property type="match status" value="1"/>
</dbReference>
<dbReference type="Gene3D" id="3.40.50.720">
    <property type="entry name" value="NAD(P)-binding Rossmann-like Domain"/>
    <property type="match status" value="1"/>
</dbReference>